<protein>
    <submittedName>
        <fullName evidence="2">DNA mismatch repair protein MutT</fullName>
    </submittedName>
</protein>
<dbReference type="Proteomes" id="UP000276985">
    <property type="component" value="Unassembled WGS sequence"/>
</dbReference>
<dbReference type="AlphaFoldDB" id="A0ABD7K8J2"/>
<reference evidence="2 3" key="1">
    <citation type="submission" date="2018-12" db="EMBL/GenBank/DDBJ databases">
        <title>Pseudomonas aeruginosa Diversity Panel.</title>
        <authorList>
            <person name="Snesrud E."/>
            <person name="Mcgann P."/>
        </authorList>
    </citation>
    <scope>NUCLEOTIDE SEQUENCE [LARGE SCALE GENOMIC DNA]</scope>
    <source>
        <strain evidence="2 3">MRSN6241</strain>
    </source>
</reference>
<comment type="caution">
    <text evidence="2">The sequence shown here is derived from an EMBL/GenBank/DDBJ whole genome shotgun (WGS) entry which is preliminary data.</text>
</comment>
<evidence type="ECO:0000313" key="2">
    <source>
        <dbReference type="EMBL" id="RTS50796.1"/>
    </source>
</evidence>
<proteinExistence type="predicted"/>
<name>A0ABD7K8J2_PSEAI</name>
<feature type="region of interest" description="Disordered" evidence="1">
    <location>
        <begin position="67"/>
        <end position="86"/>
    </location>
</feature>
<organism evidence="2 3">
    <name type="scientific">Pseudomonas aeruginosa</name>
    <dbReference type="NCBI Taxonomy" id="287"/>
    <lineage>
        <taxon>Bacteria</taxon>
        <taxon>Pseudomonadati</taxon>
        <taxon>Pseudomonadota</taxon>
        <taxon>Gammaproteobacteria</taxon>
        <taxon>Pseudomonadales</taxon>
        <taxon>Pseudomonadaceae</taxon>
        <taxon>Pseudomonas</taxon>
    </lineage>
</organism>
<evidence type="ECO:0000313" key="3">
    <source>
        <dbReference type="Proteomes" id="UP000276985"/>
    </source>
</evidence>
<sequence>MVREVYEETGLRVRARQLLALWDKQRHPHPPQLPHALKAFFLCVIVGGELRQRTDETLAAGYHEVAAPGAGEPDQELAGAGRGGRARDAVRLGDGYRRGPSKALFRRHRHSPSLWWHRHFRRQP</sequence>
<gene>
    <name evidence="2" type="ORF">DY940_06715</name>
</gene>
<dbReference type="EMBL" id="RXTL01000006">
    <property type="protein sequence ID" value="RTS50796.1"/>
    <property type="molecule type" value="Genomic_DNA"/>
</dbReference>
<dbReference type="GO" id="GO:0003824">
    <property type="term" value="F:catalytic activity"/>
    <property type="evidence" value="ECO:0007669"/>
    <property type="project" value="UniProtKB-ARBA"/>
</dbReference>
<evidence type="ECO:0000256" key="1">
    <source>
        <dbReference type="SAM" id="MobiDB-lite"/>
    </source>
</evidence>
<dbReference type="InterPro" id="IPR015797">
    <property type="entry name" value="NUDIX_hydrolase-like_dom_sf"/>
</dbReference>
<dbReference type="Gene3D" id="3.90.79.10">
    <property type="entry name" value="Nucleoside Triphosphate Pyrophosphohydrolase"/>
    <property type="match status" value="1"/>
</dbReference>
<accession>A0ABD7K8J2</accession>
<dbReference type="SUPFAM" id="SSF55811">
    <property type="entry name" value="Nudix"/>
    <property type="match status" value="1"/>
</dbReference>